<dbReference type="Proteomes" id="UP000516173">
    <property type="component" value="Chromosome"/>
</dbReference>
<dbReference type="PANTHER" id="PTHR48125:SF10">
    <property type="entry name" value="OS12G0136300 PROTEIN"/>
    <property type="match status" value="1"/>
</dbReference>
<feature type="compositionally biased region" description="Low complexity" evidence="1">
    <location>
        <begin position="741"/>
        <end position="788"/>
    </location>
</feature>
<dbReference type="PANTHER" id="PTHR48125">
    <property type="entry name" value="LP07818P1"/>
    <property type="match status" value="1"/>
</dbReference>
<feature type="region of interest" description="Disordered" evidence="1">
    <location>
        <begin position="346"/>
        <end position="385"/>
    </location>
</feature>
<reference evidence="2 3" key="1">
    <citation type="submission" date="2020-08" db="EMBL/GenBank/DDBJ databases">
        <title>Genome Sequencing of Nocardia wallacei strain FMUON74 and assembly.</title>
        <authorList>
            <person name="Toyokawa M."/>
            <person name="Uesaka K."/>
        </authorList>
    </citation>
    <scope>NUCLEOTIDE SEQUENCE [LARGE SCALE GENOMIC DNA]</scope>
    <source>
        <strain evidence="2 3">FMUON74</strain>
    </source>
</reference>
<feature type="compositionally biased region" description="Polar residues" evidence="1">
    <location>
        <begin position="865"/>
        <end position="878"/>
    </location>
</feature>
<feature type="region of interest" description="Disordered" evidence="1">
    <location>
        <begin position="666"/>
        <end position="895"/>
    </location>
</feature>
<feature type="compositionally biased region" description="Gly residues" evidence="1">
    <location>
        <begin position="520"/>
        <end position="548"/>
    </location>
</feature>
<evidence type="ECO:0000256" key="1">
    <source>
        <dbReference type="SAM" id="MobiDB-lite"/>
    </source>
</evidence>
<sequence length="947" mass="91283">MTRDLPIEDDDPGAGDHAGDAAYRVATGVARVARAGAYVTGGALIASNGSPAPTNESHTSRITGLVPNDPQPDAPSPVVTYPDPDPDSVPPPALGGTAPAAPAAPAPHQWAPPPDGGFGLSTPDGSFNGGGYWYSVPTGDGYSPSVTSGGSGGQAPGSGQSTMPDYGDSGSVPFGSLSDPGFGLPGLPGFSDDGFDLPGYLTHPTSSTVGDVASSGHVLPDDEDGHWFGPFDAHPHPAGSFGHGLGLPGTGSLNLPGMNGLGANGFGLPDGTAPGYAFDGIGDGDMFGVFFDTQATLDAHIGLDGIWVTGSAQLDIVVGDVGHQLDHYGDWLGNTSSASADDGDLAALGAQAPGTSSAPNLAGTATDSAPTEPHGATGGAPITGIHGADTLSANTIGAHTVGPMDPQPADPHGMQDAVPLRTQPVGAQSADPSGAQSVGAHGVQGADPLGAQSVGGHGVQGAGAVGAQSVGAQGAGSVGVQGVGAHGVQGVGRVGVPGVGGASAGDSQGGQGVESAGVNDVGGQGVGGVGVQPGGSGGSQAAGSGVPGVGSGGQAGGLVGGAPAVGGAPVPVAVSAVGVPAPLAAAAPAPMAAAAPVSNIAVAQPISTASAPIAAPPAPVPPPAPVVAQPVAVTPLQNTVQPEVAAHPVGNVLFAHPGSVPLTVPVVAGPSLSDRGSDHAGHPGSARPQGDSPSSTPTQALTGSATPSTLPHVGPTTPGGTSPHSTDPSAPSLPIFGPGRSTTVAPTTEPTTTKPDPSTPDSTTRPGTSPSGTRDTDPTSVTPTVTPPRDTDSDQPGGVHRPTPSDSVEPTATLPAHEGPSREPALPSHEPTGSDPTTMPSHAPTVPSISKPVQPDPGDSGGAATHTQPMTQPQTVKPPTTIDPAPGGVHPVKPVSYQADSADATAWPVGLSAADHHALSGPLLPGPTGAELDHPVLHPVTDHHIML</sequence>
<feature type="compositionally biased region" description="Polar residues" evidence="1">
    <location>
        <begin position="353"/>
        <end position="369"/>
    </location>
</feature>
<organism evidence="2 3">
    <name type="scientific">Nocardia wallacei</name>
    <dbReference type="NCBI Taxonomy" id="480035"/>
    <lineage>
        <taxon>Bacteria</taxon>
        <taxon>Bacillati</taxon>
        <taxon>Actinomycetota</taxon>
        <taxon>Actinomycetes</taxon>
        <taxon>Mycobacteriales</taxon>
        <taxon>Nocardiaceae</taxon>
        <taxon>Nocardia</taxon>
    </lineage>
</organism>
<dbReference type="EMBL" id="AP023396">
    <property type="protein sequence ID" value="BCK57591.1"/>
    <property type="molecule type" value="Genomic_DNA"/>
</dbReference>
<feature type="region of interest" description="Disordered" evidence="1">
    <location>
        <begin position="143"/>
        <end position="178"/>
    </location>
</feature>
<accession>A0A7G1KRS4</accession>
<keyword evidence="3" id="KW-1185">Reference proteome</keyword>
<feature type="compositionally biased region" description="Polar residues" evidence="1">
    <location>
        <begin position="47"/>
        <end position="62"/>
    </location>
</feature>
<feature type="compositionally biased region" description="Low complexity" evidence="1">
    <location>
        <begin position="709"/>
        <end position="729"/>
    </location>
</feature>
<protein>
    <submittedName>
        <fullName evidence="2">Uncharacterized protein</fullName>
    </submittedName>
</protein>
<feature type="compositionally biased region" description="Pro residues" evidence="1">
    <location>
        <begin position="102"/>
        <end position="115"/>
    </location>
</feature>
<feature type="compositionally biased region" description="Polar residues" evidence="1">
    <location>
        <begin position="691"/>
        <end position="708"/>
    </location>
</feature>
<dbReference type="AlphaFoldDB" id="A0A7G1KRS4"/>
<feature type="region of interest" description="Disordered" evidence="1">
    <location>
        <begin position="500"/>
        <end position="548"/>
    </location>
</feature>
<dbReference type="GeneID" id="80349799"/>
<feature type="region of interest" description="Disordered" evidence="1">
    <location>
        <begin position="43"/>
        <end position="124"/>
    </location>
</feature>
<dbReference type="KEGG" id="nwl:NWFMUON74_53630"/>
<evidence type="ECO:0000313" key="3">
    <source>
        <dbReference type="Proteomes" id="UP000516173"/>
    </source>
</evidence>
<name>A0A7G1KRS4_9NOCA</name>
<dbReference type="PRINTS" id="PR01217">
    <property type="entry name" value="PRICHEXTENSN"/>
</dbReference>
<dbReference type="RefSeq" id="WP_187684476.1">
    <property type="nucleotide sequence ID" value="NZ_AP023396.1"/>
</dbReference>
<feature type="compositionally biased region" description="Gly residues" evidence="1">
    <location>
        <begin position="500"/>
        <end position="512"/>
    </location>
</feature>
<proteinExistence type="predicted"/>
<evidence type="ECO:0000313" key="2">
    <source>
        <dbReference type="EMBL" id="BCK57591.1"/>
    </source>
</evidence>
<gene>
    <name evidence="2" type="ORF">NWFMUON74_53630</name>
</gene>
<feature type="region of interest" description="Disordered" evidence="1">
    <location>
        <begin position="424"/>
        <end position="461"/>
    </location>
</feature>